<proteinExistence type="predicted"/>
<accession>A0A8H5Y3P3</accession>
<evidence type="ECO:0000313" key="1">
    <source>
        <dbReference type="EMBL" id="KAF5704566.1"/>
    </source>
</evidence>
<name>A0A8H5Y3P3_9HYPO</name>
<dbReference type="Proteomes" id="UP000544331">
    <property type="component" value="Unassembled WGS sequence"/>
</dbReference>
<keyword evidence="2" id="KW-1185">Reference proteome</keyword>
<evidence type="ECO:0000313" key="2">
    <source>
        <dbReference type="Proteomes" id="UP000544331"/>
    </source>
</evidence>
<organism evidence="1 2">
    <name type="scientific">Fusarium mundagurra</name>
    <dbReference type="NCBI Taxonomy" id="1567541"/>
    <lineage>
        <taxon>Eukaryota</taxon>
        <taxon>Fungi</taxon>
        <taxon>Dikarya</taxon>
        <taxon>Ascomycota</taxon>
        <taxon>Pezizomycotina</taxon>
        <taxon>Sordariomycetes</taxon>
        <taxon>Hypocreomycetidae</taxon>
        <taxon>Hypocreales</taxon>
        <taxon>Nectriaceae</taxon>
        <taxon>Fusarium</taxon>
        <taxon>Fusarium fujikuroi species complex</taxon>
    </lineage>
</organism>
<gene>
    <name evidence="1" type="ORF">FMUND_12440</name>
</gene>
<protein>
    <submittedName>
        <fullName evidence="1">Uncharacterized protein</fullName>
    </submittedName>
</protein>
<reference evidence="1 2" key="1">
    <citation type="submission" date="2020-05" db="EMBL/GenBank/DDBJ databases">
        <title>Identification and distribution of gene clusters putatively required for synthesis of sphingolipid metabolism inhibitors in phylogenetically diverse species of the filamentous fungus Fusarium.</title>
        <authorList>
            <person name="Kim H.-S."/>
            <person name="Busman M."/>
            <person name="Brown D.W."/>
            <person name="Divon H."/>
            <person name="Uhlig S."/>
            <person name="Proctor R.H."/>
        </authorList>
    </citation>
    <scope>NUCLEOTIDE SEQUENCE [LARGE SCALE GENOMIC DNA]</scope>
    <source>
        <strain evidence="1 2">NRRL 66235</strain>
    </source>
</reference>
<dbReference type="AlphaFoldDB" id="A0A8H5Y3P3"/>
<dbReference type="EMBL" id="JAAOAN010000512">
    <property type="protein sequence ID" value="KAF5704566.1"/>
    <property type="molecule type" value="Genomic_DNA"/>
</dbReference>
<comment type="caution">
    <text evidence="1">The sequence shown here is derived from an EMBL/GenBank/DDBJ whole genome shotgun (WGS) entry which is preliminary data.</text>
</comment>
<dbReference type="OrthoDB" id="5154081at2759"/>
<sequence length="764" mass="86839">MSLATTVEQPLLRVAPNVPWPSAGASRLTAVVVAQDFGYVDTLDSVPSNIRGRIPRQIKDGERLMVWKGEMGYLFGRNPRNADVLVLIFKGALQIPVVLPSSIVVEGVPFRDLTQQTIDQLGTTSAPVASIQNDPSDRPLQSFIRSFFSSLSAQQGSLRSLGLRQPNIDELFTGSNYNTSLDAILDAILPQVRQTIQDGRFSLQDILGLRHVTVSWPGNRPCIYVRVYTNPEDQPENEFSDEEQTDIDRYVGTYFGQTRRPWVRHLQHENRIENYVPTCGQTHYRTAAKSLPEDRHTIPLLVMIVAFKSQMRWIFVNEPELPFHQLLQRRARFVSNTARAVRQQIGWPELDPQGLNGSSPLFEERSRNHVHCIPMATNDGPFARTLTTYRMQKSLTVCHAAPSVQPGDRFWRKEMTLILKKVDGTSEQVSLTVNLDRQGITGPSHDIERGFLVAEIMNDRQPHPKAYVGCPSVGPFQDFLEGSRIALRFEWQAGGQWYTVYLQRRRLNLTPPATRPQQPARAYDTEVVIEPWRAAMKLIQAFEGIVYTEPLDGFPESLTIGNIQILQTDHLNQRYRWVPQQKVTRPAPARASWGYNYNLMVKNFGNDLFEESSNQRVTFVGPSNPLTAGHGAMNWDKEDYRNGMRVSDVKCDTCTVIPWVLLNGHVITCVRDETRTDVWVCKNCSMFNRPCTFTPLKRLKELHRGAQPVNGADTIAHPRGPFRFLSFHHTMNSRELGEVFEVSEPLFERFEGSELEDEDIGDDE</sequence>